<dbReference type="SUPFAM" id="SSF52091">
    <property type="entry name" value="SpoIIaa-like"/>
    <property type="match status" value="1"/>
</dbReference>
<accession>A0A6J6F8Q6</accession>
<dbReference type="AlphaFoldDB" id="A0A6J6F8Q6"/>
<reference evidence="4" key="1">
    <citation type="submission" date="2020-05" db="EMBL/GenBank/DDBJ databases">
        <authorList>
            <person name="Chiriac C."/>
            <person name="Salcher M."/>
            <person name="Ghai R."/>
            <person name="Kavagutti S V."/>
        </authorList>
    </citation>
    <scope>NUCLEOTIDE SEQUENCE</scope>
</reference>
<dbReference type="Pfam" id="PF01740">
    <property type="entry name" value="STAS"/>
    <property type="match status" value="1"/>
</dbReference>
<feature type="domain" description="STAS" evidence="2">
    <location>
        <begin position="8"/>
        <end position="118"/>
    </location>
</feature>
<dbReference type="PANTHER" id="PTHR33495:SF2">
    <property type="entry name" value="ANTI-SIGMA FACTOR ANTAGONIST TM_1081-RELATED"/>
    <property type="match status" value="1"/>
</dbReference>
<evidence type="ECO:0000313" key="4">
    <source>
        <dbReference type="EMBL" id="CAB4585110.1"/>
    </source>
</evidence>
<dbReference type="EMBL" id="CAEZSU010000038">
    <property type="protein sequence ID" value="CAB4545889.1"/>
    <property type="molecule type" value="Genomic_DNA"/>
</dbReference>
<protein>
    <submittedName>
        <fullName evidence="4">Unannotated protein</fullName>
    </submittedName>
</protein>
<name>A0A6J6F8Q6_9ZZZZ</name>
<dbReference type="CDD" id="cd07043">
    <property type="entry name" value="STAS_anti-anti-sigma_factors"/>
    <property type="match status" value="1"/>
</dbReference>
<evidence type="ECO:0000259" key="2">
    <source>
        <dbReference type="PROSITE" id="PS50801"/>
    </source>
</evidence>
<evidence type="ECO:0000313" key="3">
    <source>
        <dbReference type="EMBL" id="CAB4545889.1"/>
    </source>
</evidence>
<dbReference type="GO" id="GO:0043856">
    <property type="term" value="F:anti-sigma factor antagonist activity"/>
    <property type="evidence" value="ECO:0007669"/>
    <property type="project" value="InterPro"/>
</dbReference>
<comment type="similarity">
    <text evidence="1">Belongs to the anti-sigma-factor antagonist family.</text>
</comment>
<proteinExistence type="inferred from homology"/>
<dbReference type="PANTHER" id="PTHR33495">
    <property type="entry name" value="ANTI-SIGMA FACTOR ANTAGONIST TM_1081-RELATED-RELATED"/>
    <property type="match status" value="1"/>
</dbReference>
<sequence>MDSRVIFDLAVAEPVDGVVVISIVGELDMSTAPRLREELIRVASATDSPRVVLDLAGTDLLDPTGLGVIFDGVKRTRSRGGDLALARAEAHVLRDLELTRVIEILPAFDSVSEAIQSIAL</sequence>
<dbReference type="NCBIfam" id="TIGR00377">
    <property type="entry name" value="ant_ant_sig"/>
    <property type="match status" value="1"/>
</dbReference>
<evidence type="ECO:0000313" key="5">
    <source>
        <dbReference type="EMBL" id="CAB4643152.1"/>
    </source>
</evidence>
<organism evidence="4">
    <name type="scientific">freshwater metagenome</name>
    <dbReference type="NCBI Taxonomy" id="449393"/>
    <lineage>
        <taxon>unclassified sequences</taxon>
        <taxon>metagenomes</taxon>
        <taxon>ecological metagenomes</taxon>
    </lineage>
</organism>
<dbReference type="EMBL" id="CAEZTR010000106">
    <property type="protein sequence ID" value="CAB4585110.1"/>
    <property type="molecule type" value="Genomic_DNA"/>
</dbReference>
<dbReference type="EMBL" id="CAEZVV010000040">
    <property type="protein sequence ID" value="CAB4643152.1"/>
    <property type="molecule type" value="Genomic_DNA"/>
</dbReference>
<evidence type="ECO:0000256" key="1">
    <source>
        <dbReference type="ARBA" id="ARBA00009013"/>
    </source>
</evidence>
<dbReference type="InterPro" id="IPR003658">
    <property type="entry name" value="Anti-sigma_ant"/>
</dbReference>
<gene>
    <name evidence="3" type="ORF">UFOPK1495_00502</name>
    <name evidence="4" type="ORF">UFOPK1711_01463</name>
    <name evidence="5" type="ORF">UFOPK2143_00826</name>
</gene>
<dbReference type="Gene3D" id="3.30.750.24">
    <property type="entry name" value="STAS domain"/>
    <property type="match status" value="1"/>
</dbReference>
<dbReference type="InterPro" id="IPR002645">
    <property type="entry name" value="STAS_dom"/>
</dbReference>
<dbReference type="PROSITE" id="PS50801">
    <property type="entry name" value="STAS"/>
    <property type="match status" value="1"/>
</dbReference>
<dbReference type="InterPro" id="IPR036513">
    <property type="entry name" value="STAS_dom_sf"/>
</dbReference>